<proteinExistence type="predicted"/>
<comment type="caution">
    <text evidence="1">The sequence shown here is derived from an EMBL/GenBank/DDBJ whole genome shotgun (WGS) entry which is preliminary data.</text>
</comment>
<organism evidence="1">
    <name type="scientific">marine sediment metagenome</name>
    <dbReference type="NCBI Taxonomy" id="412755"/>
    <lineage>
        <taxon>unclassified sequences</taxon>
        <taxon>metagenomes</taxon>
        <taxon>ecological metagenomes</taxon>
    </lineage>
</organism>
<evidence type="ECO:0000313" key="1">
    <source>
        <dbReference type="EMBL" id="GAG70916.1"/>
    </source>
</evidence>
<dbReference type="EMBL" id="BART01008250">
    <property type="protein sequence ID" value="GAG70916.1"/>
    <property type="molecule type" value="Genomic_DNA"/>
</dbReference>
<dbReference type="InterPro" id="IPR029058">
    <property type="entry name" value="AB_hydrolase_fold"/>
</dbReference>
<reference evidence="1" key="1">
    <citation type="journal article" date="2014" name="Front. Microbiol.">
        <title>High frequency of phylogenetically diverse reductive dehalogenase-homologous genes in deep subseafloor sedimentary metagenomes.</title>
        <authorList>
            <person name="Kawai M."/>
            <person name="Futagami T."/>
            <person name="Toyoda A."/>
            <person name="Takaki Y."/>
            <person name="Nishi S."/>
            <person name="Hori S."/>
            <person name="Arai W."/>
            <person name="Tsubouchi T."/>
            <person name="Morono Y."/>
            <person name="Uchiyama I."/>
            <person name="Ito T."/>
            <person name="Fujiyama A."/>
            <person name="Inagaki F."/>
            <person name="Takami H."/>
        </authorList>
    </citation>
    <scope>NUCLEOTIDE SEQUENCE</scope>
    <source>
        <strain evidence="1">Expedition CK06-06</strain>
    </source>
</reference>
<accession>X1BFW2</accession>
<gene>
    <name evidence="1" type="ORF">S01H4_18595</name>
</gene>
<protein>
    <submittedName>
        <fullName evidence="1">Uncharacterized protein</fullName>
    </submittedName>
</protein>
<dbReference type="AlphaFoldDB" id="X1BFW2"/>
<name>X1BFW2_9ZZZZ</name>
<sequence length="144" mass="16212">MMPAQQVYRFKWAMKNSEVQITMIPRAGHFAGTDQPDYVSASVLDFISRVVGKDSLADVFLGFDGIWKGDEKEMIKDLREIYKIGDLPELSINDLMQTRSFGPFDIEDALHPLSMDGNPTNLSNNLSRFGSLPMSNDPTYNVTM</sequence>
<dbReference type="SUPFAM" id="SSF53474">
    <property type="entry name" value="alpha/beta-Hydrolases"/>
    <property type="match status" value="1"/>
</dbReference>